<feature type="domain" description="Cytochrome c-type biogenesis protein CcmF C-terminal" evidence="12">
    <location>
        <begin position="316"/>
        <end position="638"/>
    </location>
</feature>
<protein>
    <submittedName>
        <fullName evidence="13">Cytochrome c-type biogenesis protein CcmF</fullName>
    </submittedName>
</protein>
<feature type="transmembrane region" description="Helical" evidence="10">
    <location>
        <begin position="616"/>
        <end position="636"/>
    </location>
</feature>
<dbReference type="RefSeq" id="WP_091981487.1">
    <property type="nucleotide sequence ID" value="NZ_FOLO01000006.1"/>
</dbReference>
<dbReference type="InterPro" id="IPR032523">
    <property type="entry name" value="CcmF_C"/>
</dbReference>
<keyword evidence="8 10" id="KW-0472">Membrane</keyword>
<feature type="transmembrane region" description="Helical" evidence="10">
    <location>
        <begin position="210"/>
        <end position="230"/>
    </location>
</feature>
<proteinExistence type="inferred from homology"/>
<keyword evidence="4" id="KW-0997">Cell inner membrane</keyword>
<feature type="transmembrane region" description="Helical" evidence="10">
    <location>
        <begin position="96"/>
        <end position="113"/>
    </location>
</feature>
<evidence type="ECO:0000313" key="14">
    <source>
        <dbReference type="Proteomes" id="UP000198862"/>
    </source>
</evidence>
<reference evidence="13 14" key="1">
    <citation type="submission" date="2016-10" db="EMBL/GenBank/DDBJ databases">
        <authorList>
            <person name="de Groot N.N."/>
        </authorList>
    </citation>
    <scope>NUCLEOTIDE SEQUENCE [LARGE SCALE GENOMIC DNA]</scope>
    <source>
        <strain evidence="13 14">DSM 6059</strain>
    </source>
</reference>
<dbReference type="PRINTS" id="PR01411">
    <property type="entry name" value="CCMFBIOGNSIS"/>
</dbReference>
<feature type="transmembrane region" description="Helical" evidence="10">
    <location>
        <begin position="250"/>
        <end position="266"/>
    </location>
</feature>
<dbReference type="STRING" id="1123010.SAMN02745724_01183"/>
<dbReference type="EMBL" id="FOLO01000006">
    <property type="protein sequence ID" value="SFC22631.1"/>
    <property type="molecule type" value="Genomic_DNA"/>
</dbReference>
<evidence type="ECO:0000259" key="11">
    <source>
        <dbReference type="Pfam" id="PF01578"/>
    </source>
</evidence>
<keyword evidence="7 10" id="KW-1133">Transmembrane helix</keyword>
<evidence type="ECO:0000256" key="5">
    <source>
        <dbReference type="ARBA" id="ARBA00022692"/>
    </source>
</evidence>
<feature type="transmembrane region" description="Helical" evidence="10">
    <location>
        <begin position="426"/>
        <end position="445"/>
    </location>
</feature>
<evidence type="ECO:0000259" key="12">
    <source>
        <dbReference type="Pfam" id="PF16327"/>
    </source>
</evidence>
<dbReference type="NCBIfam" id="TIGR00353">
    <property type="entry name" value="nrfE"/>
    <property type="match status" value="1"/>
</dbReference>
<dbReference type="GO" id="GO:0017004">
    <property type="term" value="P:cytochrome complex assembly"/>
    <property type="evidence" value="ECO:0007669"/>
    <property type="project" value="UniProtKB-KW"/>
</dbReference>
<feature type="transmembrane region" description="Helical" evidence="10">
    <location>
        <begin position="451"/>
        <end position="471"/>
    </location>
</feature>
<dbReference type="PANTHER" id="PTHR43653">
    <property type="entry name" value="CYTOCHROME C ASSEMBLY PROTEIN-RELATED"/>
    <property type="match status" value="1"/>
</dbReference>
<comment type="subcellular location">
    <subcellularLocation>
        <location evidence="1">Cell inner membrane</location>
        <topology evidence="1">Multi-pass membrane protein</topology>
    </subcellularLocation>
</comment>
<feature type="transmembrane region" description="Helical" evidence="10">
    <location>
        <begin position="278"/>
        <end position="300"/>
    </location>
</feature>
<feature type="domain" description="Cytochrome c assembly protein" evidence="11">
    <location>
        <begin position="89"/>
        <end position="296"/>
    </location>
</feature>
<dbReference type="PRINTS" id="PR01410">
    <property type="entry name" value="CCBIOGENESIS"/>
</dbReference>
<evidence type="ECO:0000256" key="1">
    <source>
        <dbReference type="ARBA" id="ARBA00004429"/>
    </source>
</evidence>
<feature type="transmembrane region" description="Helical" evidence="10">
    <location>
        <begin position="178"/>
        <end position="198"/>
    </location>
</feature>
<name>A0A1I1HFL7_9GAMM</name>
<evidence type="ECO:0000256" key="9">
    <source>
        <dbReference type="ARBA" id="ARBA00037230"/>
    </source>
</evidence>
<dbReference type="Pfam" id="PF01578">
    <property type="entry name" value="Cytochrom_C_asm"/>
    <property type="match status" value="1"/>
</dbReference>
<dbReference type="AlphaFoldDB" id="A0A1I1HFL7"/>
<comment type="similarity">
    <text evidence="2">Belongs to the CcmF/CycK/Ccl1/NrfE/CcsA family.</text>
</comment>
<dbReference type="GO" id="GO:0015232">
    <property type="term" value="F:heme transmembrane transporter activity"/>
    <property type="evidence" value="ECO:0007669"/>
    <property type="project" value="InterPro"/>
</dbReference>
<keyword evidence="3" id="KW-1003">Cell membrane</keyword>
<feature type="transmembrane region" description="Helical" evidence="10">
    <location>
        <begin position="312"/>
        <end position="332"/>
    </location>
</feature>
<feature type="transmembrane region" description="Helical" evidence="10">
    <location>
        <begin position="395"/>
        <end position="414"/>
    </location>
</feature>
<accession>A0A1I1HFL7</accession>
<dbReference type="Proteomes" id="UP000198862">
    <property type="component" value="Unassembled WGS sequence"/>
</dbReference>
<evidence type="ECO:0000256" key="10">
    <source>
        <dbReference type="SAM" id="Phobius"/>
    </source>
</evidence>
<dbReference type="OrthoDB" id="9761451at2"/>
<feature type="transmembrane region" description="Helical" evidence="10">
    <location>
        <begin position="353"/>
        <end position="375"/>
    </location>
</feature>
<evidence type="ECO:0000256" key="7">
    <source>
        <dbReference type="ARBA" id="ARBA00022989"/>
    </source>
</evidence>
<keyword evidence="14" id="KW-1185">Reference proteome</keyword>
<sequence>MIPELGYISLTIALGLSILLCIYPLWGAYTNNLRLMRAAPALALGQCVFVFLSYAALVYASLTDDFTLVYVASNSSSSLPWYYKITSTWGGHEGAMLLWVVMQAGWTALVSISSKSLPWPLRARVLGVLGFLGVGFMVYTLLMSSPFESLLPYYPVEGHDLNPLLQDPGMIIHPPLLYMGYVGLSVTFSFAIAALLTGKLDNTWAKWSRPWTIAAWLFLTLGIALGSWWAYSELGWGGWWFWDPVENASLMPWLIATALLHSLAVTEKRGVFKSWTVLLAIAGFSFSLLGTFIVRSGVLVSVHAFTTDPGRGMFILGFLAIVVGGSLALYAMRASKVNSAGRYRLFSREVALWCNNILLCVATLIVMLGTLLPLVHKELGMGSISIGEPFFNEMFSYLLVPFAFILGIAPLLRWKQNKFNALQSKLALVAIISIVITGAWLYSSYDFVAPITFMAVLLAVWVFVSTLFDIVEKTTKQTSITLGLKQLTNSYWAMVSGHIGFACVVMSVALTSAYSVERDVRMHPGEQVQLNGYEYHFDGIKEIIGANYTGHAAVVSVHSEGEKVAELHAEKRRYNVGMQFMTEAAIDASLARDLYVALGEQLNDGAWALRIYHKPYIRWMWLGGLIMAFAGLLILLDKRYRGTSSAEQRQSGKIKTVPSAEVQL</sequence>
<feature type="transmembrane region" description="Helical" evidence="10">
    <location>
        <begin position="6"/>
        <end position="26"/>
    </location>
</feature>
<keyword evidence="5 10" id="KW-0812">Transmembrane</keyword>
<keyword evidence="6" id="KW-0201">Cytochrome c-type biogenesis</keyword>
<feature type="transmembrane region" description="Helical" evidence="10">
    <location>
        <begin position="125"/>
        <end position="142"/>
    </location>
</feature>
<organism evidence="13 14">
    <name type="scientific">Pseudoalteromonas denitrificans DSM 6059</name>
    <dbReference type="NCBI Taxonomy" id="1123010"/>
    <lineage>
        <taxon>Bacteria</taxon>
        <taxon>Pseudomonadati</taxon>
        <taxon>Pseudomonadota</taxon>
        <taxon>Gammaproteobacteria</taxon>
        <taxon>Alteromonadales</taxon>
        <taxon>Pseudoalteromonadaceae</taxon>
        <taxon>Pseudoalteromonas</taxon>
    </lineage>
</organism>
<dbReference type="GO" id="GO:0020037">
    <property type="term" value="F:heme binding"/>
    <property type="evidence" value="ECO:0007669"/>
    <property type="project" value="InterPro"/>
</dbReference>
<dbReference type="PANTHER" id="PTHR43653:SF1">
    <property type="entry name" value="CYTOCHROME C-TYPE BIOGENESIS PROTEIN CCMF"/>
    <property type="match status" value="1"/>
</dbReference>
<comment type="function">
    <text evidence="9">Required for the biogenesis of c-type cytochromes. Possible subunit of a heme lyase.</text>
</comment>
<evidence type="ECO:0000256" key="4">
    <source>
        <dbReference type="ARBA" id="ARBA00022519"/>
    </source>
</evidence>
<feature type="transmembrane region" description="Helical" evidence="10">
    <location>
        <begin position="491"/>
        <end position="514"/>
    </location>
</feature>
<feature type="transmembrane region" description="Helical" evidence="10">
    <location>
        <begin position="38"/>
        <end position="60"/>
    </location>
</feature>
<evidence type="ECO:0000256" key="6">
    <source>
        <dbReference type="ARBA" id="ARBA00022748"/>
    </source>
</evidence>
<gene>
    <name evidence="13" type="ORF">SAMN02745724_01183</name>
</gene>
<dbReference type="GO" id="GO:0005886">
    <property type="term" value="C:plasma membrane"/>
    <property type="evidence" value="ECO:0007669"/>
    <property type="project" value="UniProtKB-SubCell"/>
</dbReference>
<dbReference type="NCBIfam" id="NF007691">
    <property type="entry name" value="PRK10369.1"/>
    <property type="match status" value="1"/>
</dbReference>
<evidence type="ECO:0000256" key="8">
    <source>
        <dbReference type="ARBA" id="ARBA00023136"/>
    </source>
</evidence>
<dbReference type="InterPro" id="IPR003567">
    <property type="entry name" value="Cyt_c_biogenesis"/>
</dbReference>
<dbReference type="Pfam" id="PF16327">
    <property type="entry name" value="CcmF_C"/>
    <property type="match status" value="1"/>
</dbReference>
<evidence type="ECO:0000256" key="2">
    <source>
        <dbReference type="ARBA" id="ARBA00009186"/>
    </source>
</evidence>
<evidence type="ECO:0000313" key="13">
    <source>
        <dbReference type="EMBL" id="SFC22631.1"/>
    </source>
</evidence>
<evidence type="ECO:0000256" key="3">
    <source>
        <dbReference type="ARBA" id="ARBA00022475"/>
    </source>
</evidence>
<dbReference type="InterPro" id="IPR002541">
    <property type="entry name" value="Cyt_c_assembly"/>
</dbReference>
<dbReference type="InterPro" id="IPR003568">
    <property type="entry name" value="Cyt_c_biogenesis_CcmF"/>
</dbReference>